<protein>
    <submittedName>
        <fullName evidence="3">Uncharacterized protein</fullName>
    </submittedName>
</protein>
<proteinExistence type="predicted"/>
<keyword evidence="4" id="KW-1185">Reference proteome</keyword>
<keyword evidence="2" id="KW-0812">Transmembrane</keyword>
<comment type="caution">
    <text evidence="3">The sequence shown here is derived from an EMBL/GenBank/DDBJ whole genome shotgun (WGS) entry which is preliminary data.</text>
</comment>
<reference evidence="4" key="1">
    <citation type="journal article" date="2019" name="Int. J. Syst. Evol. Microbiol.">
        <title>The Global Catalogue of Microorganisms (GCM) 10K type strain sequencing project: providing services to taxonomists for standard genome sequencing and annotation.</title>
        <authorList>
            <consortium name="The Broad Institute Genomics Platform"/>
            <consortium name="The Broad Institute Genome Sequencing Center for Infectious Disease"/>
            <person name="Wu L."/>
            <person name="Ma J."/>
        </authorList>
    </citation>
    <scope>NUCLEOTIDE SEQUENCE [LARGE SCALE GENOMIC DNA]</scope>
    <source>
        <strain evidence="4">CGMCC 4.7382</strain>
    </source>
</reference>
<keyword evidence="2" id="KW-0472">Membrane</keyword>
<dbReference type="RefSeq" id="WP_379869642.1">
    <property type="nucleotide sequence ID" value="NZ_JBHTBH010000002.1"/>
</dbReference>
<evidence type="ECO:0000256" key="1">
    <source>
        <dbReference type="SAM" id="MobiDB-lite"/>
    </source>
</evidence>
<feature type="region of interest" description="Disordered" evidence="1">
    <location>
        <begin position="66"/>
        <end position="159"/>
    </location>
</feature>
<feature type="region of interest" description="Disordered" evidence="1">
    <location>
        <begin position="190"/>
        <end position="322"/>
    </location>
</feature>
<feature type="transmembrane region" description="Helical" evidence="2">
    <location>
        <begin position="164"/>
        <end position="186"/>
    </location>
</feature>
<feature type="compositionally biased region" description="Gly residues" evidence="1">
    <location>
        <begin position="196"/>
        <end position="214"/>
    </location>
</feature>
<keyword evidence="2" id="KW-1133">Transmembrane helix</keyword>
<evidence type="ECO:0000313" key="4">
    <source>
        <dbReference type="Proteomes" id="UP001596540"/>
    </source>
</evidence>
<sequence length="322" mass="31295">MSADEDERGGRRIDLSFSQVVGGGLATLAAATAASYLGVYGTIIGAAVMSVLSTAGTPVVQHLLSRSRETARDLAGRPNQEPGPRRPPVPPVTPGKGDTETRTDEAETAAFDAAPVTEPFRSAATDGSGTRTEPLPLGAAASAGAPDGDHEEASGGSGRWRGRALVLPAVALFVAVMVVITGFELYSGRSLSDTVRGGGTSSGPSLLGGTGGGAAVEPTPAATPESGTGTGDPGGDATREEPGTTPAPGGDTGGPDDGATTEPTAPAPAPGADDGPSEGQDGTGSDGTDDGSTGTGTGEDAPADQHDPAVPPQDGAPGTPAP</sequence>
<feature type="compositionally biased region" description="Low complexity" evidence="1">
    <location>
        <begin position="257"/>
        <end position="280"/>
    </location>
</feature>
<name>A0ABW2KDL6_9ACTN</name>
<feature type="compositionally biased region" description="Low complexity" evidence="1">
    <location>
        <begin position="134"/>
        <end position="146"/>
    </location>
</feature>
<feature type="transmembrane region" description="Helical" evidence="2">
    <location>
        <begin position="43"/>
        <end position="64"/>
    </location>
</feature>
<feature type="transmembrane region" description="Helical" evidence="2">
    <location>
        <begin position="20"/>
        <end position="37"/>
    </location>
</feature>
<feature type="compositionally biased region" description="Low complexity" evidence="1">
    <location>
        <begin position="215"/>
        <end position="227"/>
    </location>
</feature>
<dbReference type="Proteomes" id="UP001596540">
    <property type="component" value="Unassembled WGS sequence"/>
</dbReference>
<evidence type="ECO:0000313" key="3">
    <source>
        <dbReference type="EMBL" id="MFC7327383.1"/>
    </source>
</evidence>
<gene>
    <name evidence="3" type="ORF">ACFQRF_06470</name>
</gene>
<feature type="compositionally biased region" description="Basic and acidic residues" evidence="1">
    <location>
        <begin position="66"/>
        <end position="75"/>
    </location>
</feature>
<accession>A0ABW2KDL6</accession>
<evidence type="ECO:0000256" key="2">
    <source>
        <dbReference type="SAM" id="Phobius"/>
    </source>
</evidence>
<organism evidence="3 4">
    <name type="scientific">Marinactinospora rubrisoli</name>
    <dbReference type="NCBI Taxonomy" id="2715399"/>
    <lineage>
        <taxon>Bacteria</taxon>
        <taxon>Bacillati</taxon>
        <taxon>Actinomycetota</taxon>
        <taxon>Actinomycetes</taxon>
        <taxon>Streptosporangiales</taxon>
        <taxon>Nocardiopsidaceae</taxon>
        <taxon>Marinactinospora</taxon>
    </lineage>
</organism>
<dbReference type="EMBL" id="JBHTBH010000002">
    <property type="protein sequence ID" value="MFC7327383.1"/>
    <property type="molecule type" value="Genomic_DNA"/>
</dbReference>